<organism evidence="1">
    <name type="scientific">Arundo donax</name>
    <name type="common">Giant reed</name>
    <name type="synonym">Donax arundinaceus</name>
    <dbReference type="NCBI Taxonomy" id="35708"/>
    <lineage>
        <taxon>Eukaryota</taxon>
        <taxon>Viridiplantae</taxon>
        <taxon>Streptophyta</taxon>
        <taxon>Embryophyta</taxon>
        <taxon>Tracheophyta</taxon>
        <taxon>Spermatophyta</taxon>
        <taxon>Magnoliopsida</taxon>
        <taxon>Liliopsida</taxon>
        <taxon>Poales</taxon>
        <taxon>Poaceae</taxon>
        <taxon>PACMAD clade</taxon>
        <taxon>Arundinoideae</taxon>
        <taxon>Arundineae</taxon>
        <taxon>Arundo</taxon>
    </lineage>
</organism>
<evidence type="ECO:0000313" key="1">
    <source>
        <dbReference type="EMBL" id="JAD66428.1"/>
    </source>
</evidence>
<proteinExistence type="predicted"/>
<sequence>MLYYEGTLCFVLLLLASYTYCYGTGL</sequence>
<protein>
    <submittedName>
        <fullName evidence="1">Uncharacterized protein</fullName>
    </submittedName>
</protein>
<dbReference type="AlphaFoldDB" id="A0A0A9BW45"/>
<accession>A0A0A9BW45</accession>
<name>A0A0A9BW45_ARUDO</name>
<dbReference type="EMBL" id="GBRH01231467">
    <property type="protein sequence ID" value="JAD66428.1"/>
    <property type="molecule type" value="Transcribed_RNA"/>
</dbReference>
<reference evidence="1" key="2">
    <citation type="journal article" date="2015" name="Data Brief">
        <title>Shoot transcriptome of the giant reed, Arundo donax.</title>
        <authorList>
            <person name="Barrero R.A."/>
            <person name="Guerrero F.D."/>
            <person name="Moolhuijzen P."/>
            <person name="Goolsby J.A."/>
            <person name="Tidwell J."/>
            <person name="Bellgard S.E."/>
            <person name="Bellgard M.I."/>
        </authorList>
    </citation>
    <scope>NUCLEOTIDE SEQUENCE</scope>
    <source>
        <tissue evidence="1">Shoot tissue taken approximately 20 cm above the soil surface</tissue>
    </source>
</reference>
<reference evidence="1" key="1">
    <citation type="submission" date="2014-09" db="EMBL/GenBank/DDBJ databases">
        <authorList>
            <person name="Magalhaes I.L.F."/>
            <person name="Oliveira U."/>
            <person name="Santos F.R."/>
            <person name="Vidigal T.H.D.A."/>
            <person name="Brescovit A.D."/>
            <person name="Santos A.J."/>
        </authorList>
    </citation>
    <scope>NUCLEOTIDE SEQUENCE</scope>
    <source>
        <tissue evidence="1">Shoot tissue taken approximately 20 cm above the soil surface</tissue>
    </source>
</reference>